<proteinExistence type="predicted"/>
<dbReference type="EMBL" id="CAXKWB010030157">
    <property type="protein sequence ID" value="CAL4137219.1"/>
    <property type="molecule type" value="Genomic_DNA"/>
</dbReference>
<dbReference type="PANTHER" id="PTHR46376:SF2">
    <property type="entry name" value="DISTRACTED, ISOFORM B"/>
    <property type="match status" value="1"/>
</dbReference>
<protein>
    <recommendedName>
        <fullName evidence="4">Attractin/MKLN-like beta-propeller domain-containing protein</fullName>
    </recommendedName>
</protein>
<evidence type="ECO:0000313" key="6">
    <source>
        <dbReference type="Proteomes" id="UP001497623"/>
    </source>
</evidence>
<dbReference type="InterPro" id="IPR051568">
    <property type="entry name" value="LZTR1/Attractin"/>
</dbReference>
<dbReference type="InterPro" id="IPR015915">
    <property type="entry name" value="Kelch-typ_b-propeller"/>
</dbReference>
<feature type="domain" description="Attractin/MKLN-like beta-propeller" evidence="4">
    <location>
        <begin position="30"/>
        <end position="231"/>
    </location>
</feature>
<gene>
    <name evidence="5" type="ORF">MNOR_LOCUS27969</name>
</gene>
<dbReference type="SUPFAM" id="SSF117281">
    <property type="entry name" value="Kelch motif"/>
    <property type="match status" value="1"/>
</dbReference>
<keyword evidence="1" id="KW-0880">Kelch repeat</keyword>
<dbReference type="PANTHER" id="PTHR46376">
    <property type="entry name" value="LEUCINE-ZIPPER-LIKE TRANSCRIPTIONAL REGULATOR 1"/>
    <property type="match status" value="1"/>
</dbReference>
<evidence type="ECO:0000259" key="4">
    <source>
        <dbReference type="Pfam" id="PF24981"/>
    </source>
</evidence>
<feature type="non-terminal residue" evidence="5">
    <location>
        <position position="1"/>
    </location>
</feature>
<evidence type="ECO:0000256" key="2">
    <source>
        <dbReference type="ARBA" id="ARBA00022737"/>
    </source>
</evidence>
<dbReference type="Pfam" id="PF24981">
    <property type="entry name" value="Beta-prop_ATRN-LZTR1"/>
    <property type="match status" value="1"/>
</dbReference>
<name>A0AAV2RPX7_MEGNR</name>
<dbReference type="InterPro" id="IPR056737">
    <property type="entry name" value="Beta-prop_ATRN-MKLN-like"/>
</dbReference>
<dbReference type="GO" id="GO:0005794">
    <property type="term" value="C:Golgi apparatus"/>
    <property type="evidence" value="ECO:0007669"/>
    <property type="project" value="TreeGrafter"/>
</dbReference>
<evidence type="ECO:0000313" key="5">
    <source>
        <dbReference type="EMBL" id="CAL4137219.1"/>
    </source>
</evidence>
<feature type="region of interest" description="Disordered" evidence="3">
    <location>
        <begin position="1"/>
        <end position="21"/>
    </location>
</feature>
<feature type="compositionally biased region" description="Acidic residues" evidence="3">
    <location>
        <begin position="1"/>
        <end position="14"/>
    </location>
</feature>
<keyword evidence="6" id="KW-1185">Reference proteome</keyword>
<dbReference type="Gene3D" id="2.120.10.80">
    <property type="entry name" value="Kelch-type beta propeller"/>
    <property type="match status" value="1"/>
</dbReference>
<comment type="caution">
    <text evidence="5">The sequence shown here is derived from an EMBL/GenBank/DDBJ whole genome shotgun (WGS) entry which is preliminary data.</text>
</comment>
<evidence type="ECO:0000256" key="3">
    <source>
        <dbReference type="SAM" id="MobiDB-lite"/>
    </source>
</evidence>
<organism evidence="5 6">
    <name type="scientific">Meganyctiphanes norvegica</name>
    <name type="common">Northern krill</name>
    <name type="synonym">Thysanopoda norvegica</name>
    <dbReference type="NCBI Taxonomy" id="48144"/>
    <lineage>
        <taxon>Eukaryota</taxon>
        <taxon>Metazoa</taxon>
        <taxon>Ecdysozoa</taxon>
        <taxon>Arthropoda</taxon>
        <taxon>Crustacea</taxon>
        <taxon>Multicrustacea</taxon>
        <taxon>Malacostraca</taxon>
        <taxon>Eumalacostraca</taxon>
        <taxon>Eucarida</taxon>
        <taxon>Euphausiacea</taxon>
        <taxon>Euphausiidae</taxon>
        <taxon>Meganyctiphanes</taxon>
    </lineage>
</organism>
<feature type="non-terminal residue" evidence="5">
    <location>
        <position position="324"/>
    </location>
</feature>
<sequence length="324" mass="35756">SEDLASVEFNDEDGSNNNEGVCSSTLSGPCAPIAVVGHTCVVVQKGQKQIMLVIFGHSEKYGYLSTVQEYEFETSSWTTALSRGAVVNGVYGHTAVWDPSTSLVYIHGGLKSEGSNNHVIPHLITYNPNTHIWSLRRPAPVPRFLHSSVLVGGLMLVFGGNTHNDTAYSYGAKCYSADFIAYDITCDRWYSLSALPRLFLDVARYGHSATVSQDSMYVIGGFNGKMLGSVLKYTLGECKSQSSKECLGSYPGRKCVWNRILQRCEAWSNNDKTPYDECDLMTDKTNLTALCEQQSSCQSCVHNTYQCFWCGQECSHNKCSDNTK</sequence>
<keyword evidence="2" id="KW-0677">Repeat</keyword>
<reference evidence="5 6" key="1">
    <citation type="submission" date="2024-05" db="EMBL/GenBank/DDBJ databases">
        <authorList>
            <person name="Wallberg A."/>
        </authorList>
    </citation>
    <scope>NUCLEOTIDE SEQUENCE [LARGE SCALE GENOMIC DNA]</scope>
</reference>
<dbReference type="Proteomes" id="UP001497623">
    <property type="component" value="Unassembled WGS sequence"/>
</dbReference>
<accession>A0AAV2RPX7</accession>
<evidence type="ECO:0000256" key="1">
    <source>
        <dbReference type="ARBA" id="ARBA00022441"/>
    </source>
</evidence>
<dbReference type="AlphaFoldDB" id="A0AAV2RPX7"/>